<protein>
    <submittedName>
        <fullName evidence="1">Uncharacterized protein</fullName>
    </submittedName>
</protein>
<name>A0A2A6BL36_PRIPA</name>
<keyword evidence="2" id="KW-1185">Reference proteome</keyword>
<organism evidence="1 2">
    <name type="scientific">Pristionchus pacificus</name>
    <name type="common">Parasitic nematode worm</name>
    <dbReference type="NCBI Taxonomy" id="54126"/>
    <lineage>
        <taxon>Eukaryota</taxon>
        <taxon>Metazoa</taxon>
        <taxon>Ecdysozoa</taxon>
        <taxon>Nematoda</taxon>
        <taxon>Chromadorea</taxon>
        <taxon>Rhabditida</taxon>
        <taxon>Rhabditina</taxon>
        <taxon>Diplogasteromorpha</taxon>
        <taxon>Diplogasteroidea</taxon>
        <taxon>Neodiplogasteridae</taxon>
        <taxon>Pristionchus</taxon>
    </lineage>
</organism>
<dbReference type="AlphaFoldDB" id="A0A2A6BL36"/>
<accession>A0A8R1Z5G0</accession>
<sequence>MIMYEDIIAIMEKEELRKEDHKMSSHCALPIVELRPIHGIFSKYDMKKDNTSRAKLMLAYCYTYKGSTKES</sequence>
<evidence type="ECO:0000313" key="1">
    <source>
        <dbReference type="EnsemblMetazoa" id="PPA44058.1"/>
    </source>
</evidence>
<gene>
    <name evidence="1" type="primary">WBGene00282427</name>
</gene>
<evidence type="ECO:0000313" key="2">
    <source>
        <dbReference type="Proteomes" id="UP000005239"/>
    </source>
</evidence>
<dbReference type="EnsemblMetazoa" id="PPA44058.1">
    <property type="protein sequence ID" value="PPA44058.1"/>
    <property type="gene ID" value="WBGene00282427"/>
</dbReference>
<dbReference type="Proteomes" id="UP000005239">
    <property type="component" value="Unassembled WGS sequence"/>
</dbReference>
<reference evidence="1" key="2">
    <citation type="submission" date="2022-06" db="UniProtKB">
        <authorList>
            <consortium name="EnsemblMetazoa"/>
        </authorList>
    </citation>
    <scope>IDENTIFICATION</scope>
    <source>
        <strain evidence="1">PS312</strain>
    </source>
</reference>
<reference evidence="2" key="1">
    <citation type="journal article" date="2008" name="Nat. Genet.">
        <title>The Pristionchus pacificus genome provides a unique perspective on nematode lifestyle and parasitism.</title>
        <authorList>
            <person name="Dieterich C."/>
            <person name="Clifton S.W."/>
            <person name="Schuster L.N."/>
            <person name="Chinwalla A."/>
            <person name="Delehaunty K."/>
            <person name="Dinkelacker I."/>
            <person name="Fulton L."/>
            <person name="Fulton R."/>
            <person name="Godfrey J."/>
            <person name="Minx P."/>
            <person name="Mitreva M."/>
            <person name="Roeseler W."/>
            <person name="Tian H."/>
            <person name="Witte H."/>
            <person name="Yang S.P."/>
            <person name="Wilson R.K."/>
            <person name="Sommer R.J."/>
        </authorList>
    </citation>
    <scope>NUCLEOTIDE SEQUENCE [LARGE SCALE GENOMIC DNA]</scope>
    <source>
        <strain evidence="2">PS312</strain>
    </source>
</reference>
<proteinExistence type="predicted"/>
<accession>A0A2A6BL36</accession>